<dbReference type="AlphaFoldDB" id="A0A6J4Q2U5"/>
<feature type="compositionally biased region" description="Basic residues" evidence="1">
    <location>
        <begin position="1"/>
        <end position="14"/>
    </location>
</feature>
<name>A0A6J4Q2U5_9ACTN</name>
<sequence length="207" mass="23336">EGRAVHRAPRHRRRRPDDSRARGGWFPGQVPAHLRLPHGPGAPNNGEVGGAGARLRWGDLPGNGRVLRLRDSRQRGRKNVSLPRGRPRPRPLARAQQEPRPAPHPLGNDPPLLPALLLQRLRSIRRAARRLPRLPAPGYRPAPADSRRRPRPRDRQGDRRPARQRQQPLGPPPLRSRGLQTSRTPEISPDRLLPEHPRVAVPEERAV</sequence>
<feature type="compositionally biased region" description="Low complexity" evidence="1">
    <location>
        <begin position="92"/>
        <end position="111"/>
    </location>
</feature>
<gene>
    <name evidence="2" type="ORF">AVDCRST_MAG22-3341</name>
</gene>
<organism evidence="2">
    <name type="scientific">uncultured Rubrobacteraceae bacterium</name>
    <dbReference type="NCBI Taxonomy" id="349277"/>
    <lineage>
        <taxon>Bacteria</taxon>
        <taxon>Bacillati</taxon>
        <taxon>Actinomycetota</taxon>
        <taxon>Rubrobacteria</taxon>
        <taxon>Rubrobacterales</taxon>
        <taxon>Rubrobacteraceae</taxon>
        <taxon>environmental samples</taxon>
    </lineage>
</organism>
<feature type="region of interest" description="Disordered" evidence="1">
    <location>
        <begin position="128"/>
        <end position="207"/>
    </location>
</feature>
<dbReference type="EMBL" id="CADCUV010000154">
    <property type="protein sequence ID" value="CAA9431504.1"/>
    <property type="molecule type" value="Genomic_DNA"/>
</dbReference>
<evidence type="ECO:0000256" key="1">
    <source>
        <dbReference type="SAM" id="MobiDB-lite"/>
    </source>
</evidence>
<feature type="region of interest" description="Disordered" evidence="1">
    <location>
        <begin position="1"/>
        <end position="111"/>
    </location>
</feature>
<feature type="compositionally biased region" description="Basic and acidic residues" evidence="1">
    <location>
        <begin position="188"/>
        <end position="207"/>
    </location>
</feature>
<protein>
    <submittedName>
        <fullName evidence="2">Uncharacterized protein</fullName>
    </submittedName>
</protein>
<accession>A0A6J4Q2U5</accession>
<feature type="non-terminal residue" evidence="2">
    <location>
        <position position="207"/>
    </location>
</feature>
<feature type="non-terminal residue" evidence="2">
    <location>
        <position position="1"/>
    </location>
</feature>
<reference evidence="2" key="1">
    <citation type="submission" date="2020-02" db="EMBL/GenBank/DDBJ databases">
        <authorList>
            <person name="Meier V. D."/>
        </authorList>
    </citation>
    <scope>NUCLEOTIDE SEQUENCE</scope>
    <source>
        <strain evidence="2">AVDCRST_MAG22</strain>
    </source>
</reference>
<proteinExistence type="predicted"/>
<evidence type="ECO:0000313" key="2">
    <source>
        <dbReference type="EMBL" id="CAA9431504.1"/>
    </source>
</evidence>